<evidence type="ECO:0000256" key="1">
    <source>
        <dbReference type="SAM" id="Phobius"/>
    </source>
</evidence>
<proteinExistence type="predicted"/>
<dbReference type="EMBL" id="BAAAYL010000001">
    <property type="protein sequence ID" value="GAA3379732.1"/>
    <property type="molecule type" value="Genomic_DNA"/>
</dbReference>
<dbReference type="Proteomes" id="UP001499990">
    <property type="component" value="Unassembled WGS sequence"/>
</dbReference>
<evidence type="ECO:0000259" key="2">
    <source>
        <dbReference type="Pfam" id="PF09851"/>
    </source>
</evidence>
<reference evidence="5" key="2">
    <citation type="journal article" date="2019" name="Int. J. Syst. Evol. Microbiol.">
        <title>The Global Catalogue of Microorganisms (GCM) 10K type strain sequencing project: providing services to taxonomists for standard genome sequencing and annotation.</title>
        <authorList>
            <consortium name="The Broad Institute Genomics Platform"/>
            <consortium name="The Broad Institute Genome Sequencing Center for Infectious Disease"/>
            <person name="Wu L."/>
            <person name="Ma J."/>
        </authorList>
    </citation>
    <scope>NUCLEOTIDE SEQUENCE [LARGE SCALE GENOMIC DNA]</scope>
    <source>
        <strain evidence="5">JCM 9651</strain>
    </source>
</reference>
<evidence type="ECO:0000313" key="5">
    <source>
        <dbReference type="Proteomes" id="UP001499990"/>
    </source>
</evidence>
<name>A0ABP6SLY6_9ACTN</name>
<keyword evidence="1" id="KW-0472">Membrane</keyword>
<keyword evidence="1" id="KW-0812">Transmembrane</keyword>
<keyword evidence="5" id="KW-1185">Reference proteome</keyword>
<protein>
    <recommendedName>
        <fullName evidence="2">SHOCT domain-containing protein</fullName>
    </recommendedName>
</protein>
<keyword evidence="1" id="KW-1133">Transmembrane helix</keyword>
<dbReference type="Pfam" id="PF09851">
    <property type="entry name" value="SHOCT"/>
    <property type="match status" value="1"/>
</dbReference>
<evidence type="ECO:0000313" key="4">
    <source>
        <dbReference type="EMBL" id="GAA3379732.1"/>
    </source>
</evidence>
<gene>
    <name evidence="3" type="ORF">GCM10020367_04350</name>
    <name evidence="4" type="ORF">GCM10020367_64500</name>
</gene>
<organism evidence="4 5">
    <name type="scientific">Streptomyces sannanensis</name>
    <dbReference type="NCBI Taxonomy" id="285536"/>
    <lineage>
        <taxon>Bacteria</taxon>
        <taxon>Bacillati</taxon>
        <taxon>Actinomycetota</taxon>
        <taxon>Actinomycetes</taxon>
        <taxon>Kitasatosporales</taxon>
        <taxon>Streptomycetaceae</taxon>
        <taxon>Streptomyces</taxon>
    </lineage>
</organism>
<reference evidence="4" key="3">
    <citation type="submission" date="2023-12" db="EMBL/GenBank/DDBJ databases">
        <authorList>
            <person name="Sun Q."/>
            <person name="Inoue M."/>
        </authorList>
    </citation>
    <scope>NUCLEOTIDE SEQUENCE</scope>
    <source>
        <strain evidence="4">JCM 9651</strain>
    </source>
</reference>
<sequence length="89" mass="10297">MMWYDGGWGWGGWFVMAVMMVVFWGLVIAGIVAVVHYVGDARRDGRAAPADERGWGQRRAEELLAERFARGEIDEDEYRRRRALLREPP</sequence>
<dbReference type="EMBL" id="BAAAYL010000001">
    <property type="protein sequence ID" value="GAA3367959.1"/>
    <property type="molecule type" value="Genomic_DNA"/>
</dbReference>
<dbReference type="InterPro" id="IPR018649">
    <property type="entry name" value="SHOCT"/>
</dbReference>
<feature type="transmembrane region" description="Helical" evidence="1">
    <location>
        <begin position="12"/>
        <end position="38"/>
    </location>
</feature>
<accession>A0ABP6SLY6</accession>
<evidence type="ECO:0000313" key="3">
    <source>
        <dbReference type="EMBL" id="GAA3367959.1"/>
    </source>
</evidence>
<reference evidence="4" key="1">
    <citation type="journal article" date="2014" name="Int. J. Syst. Evol. Microbiol.">
        <title>Complete genome of a new Firmicutes species belonging to the dominant human colonic microbiota ('Ruminococcus bicirculans') reveals two chromosomes and a selective capacity to utilize plant glucans.</title>
        <authorList>
            <consortium name="NISC Comparative Sequencing Program"/>
            <person name="Wegmann U."/>
            <person name="Louis P."/>
            <person name="Goesmann A."/>
            <person name="Henrissat B."/>
            <person name="Duncan S.H."/>
            <person name="Flint H.J."/>
        </authorList>
    </citation>
    <scope>NUCLEOTIDE SEQUENCE</scope>
    <source>
        <strain evidence="4">JCM 9651</strain>
    </source>
</reference>
<feature type="domain" description="SHOCT" evidence="2">
    <location>
        <begin position="60"/>
        <end position="85"/>
    </location>
</feature>
<comment type="caution">
    <text evidence="4">The sequence shown here is derived from an EMBL/GenBank/DDBJ whole genome shotgun (WGS) entry which is preliminary data.</text>
</comment>